<name>A0A2T4TX38_9BACT</name>
<sequence length="114" mass="13160">MCKENLGFLPGHENPDAIENAYQEWKAWIEQGQRNNEGLLIFVLESPQRQIIETIRALNQRKSSLCHKPRFGCVDVRSGTFYGPPRGWLDEYLLDFGVDTFWNEIMKSVGSIIT</sequence>
<accession>A0A2T4TX38</accession>
<dbReference type="AlphaFoldDB" id="A0A2T4TX38"/>
<proteinExistence type="predicted"/>
<organism evidence="1 2">
    <name type="scientific">Candidatus Methylomirabilis limnetica</name>
    <dbReference type="NCBI Taxonomy" id="2033718"/>
    <lineage>
        <taxon>Bacteria</taxon>
        <taxon>Candidatus Methylomirabilota</taxon>
        <taxon>Candidatus Methylomirabilia</taxon>
        <taxon>Candidatus Methylomirabilales</taxon>
        <taxon>Candidatus Methylomirabilaceae</taxon>
        <taxon>Candidatus Methylomirabilis</taxon>
    </lineage>
</organism>
<evidence type="ECO:0000313" key="2">
    <source>
        <dbReference type="Proteomes" id="UP000241436"/>
    </source>
</evidence>
<dbReference type="Proteomes" id="UP000241436">
    <property type="component" value="Unassembled WGS sequence"/>
</dbReference>
<reference evidence="1 2" key="1">
    <citation type="submission" date="2017-09" db="EMBL/GenBank/DDBJ databases">
        <title>Bloom of a denitrifying methanotroph, Candidatus Methylomirabilis limnetica, in a deep stratified lake.</title>
        <authorList>
            <person name="Graf J.S."/>
            <person name="Marchant H.K."/>
            <person name="Tienken D."/>
            <person name="Hach P.F."/>
            <person name="Brand A."/>
            <person name="Schubert C.J."/>
            <person name="Kuypers M.M."/>
            <person name="Milucka J."/>
        </authorList>
    </citation>
    <scope>NUCLEOTIDE SEQUENCE [LARGE SCALE GENOMIC DNA]</scope>
    <source>
        <strain evidence="1 2">Zug</strain>
    </source>
</reference>
<protein>
    <submittedName>
        <fullName evidence="1">Uncharacterized protein</fullName>
    </submittedName>
</protein>
<dbReference type="EMBL" id="NVQC01000022">
    <property type="protein sequence ID" value="PTL35665.1"/>
    <property type="molecule type" value="Genomic_DNA"/>
</dbReference>
<dbReference type="RefSeq" id="WP_107562380.1">
    <property type="nucleotide sequence ID" value="NZ_NVQC01000022.1"/>
</dbReference>
<gene>
    <name evidence="1" type="ORF">CLG94_07820</name>
</gene>
<evidence type="ECO:0000313" key="1">
    <source>
        <dbReference type="EMBL" id="PTL35665.1"/>
    </source>
</evidence>
<comment type="caution">
    <text evidence="1">The sequence shown here is derived from an EMBL/GenBank/DDBJ whole genome shotgun (WGS) entry which is preliminary data.</text>
</comment>
<reference evidence="2" key="2">
    <citation type="journal article" date="2018" name="Environ. Microbiol.">
        <title>Bloom of a denitrifying methanotroph, 'Candidatus Methylomirabilis limnetica', in a deep stratified lake.</title>
        <authorList>
            <person name="Graf J.S."/>
            <person name="Mayr M.J."/>
            <person name="Marchant H.K."/>
            <person name="Tienken D."/>
            <person name="Hach P.F."/>
            <person name="Brand A."/>
            <person name="Schubert C.J."/>
            <person name="Kuypers M.M."/>
            <person name="Milucka J."/>
        </authorList>
    </citation>
    <scope>NUCLEOTIDE SEQUENCE [LARGE SCALE GENOMIC DNA]</scope>
    <source>
        <strain evidence="2">Zug</strain>
    </source>
</reference>
<keyword evidence="2" id="KW-1185">Reference proteome</keyword>